<evidence type="ECO:0008006" key="4">
    <source>
        <dbReference type="Google" id="ProtNLM"/>
    </source>
</evidence>
<proteinExistence type="inferred from homology"/>
<evidence type="ECO:0000313" key="2">
    <source>
        <dbReference type="EMBL" id="OGY97708.1"/>
    </source>
</evidence>
<dbReference type="PANTHER" id="PTHR30345">
    <property type="entry name" value="RIBOSE-5-PHOSPHATE ISOMERASE B"/>
    <property type="match status" value="1"/>
</dbReference>
<dbReference type="Proteomes" id="UP000179059">
    <property type="component" value="Unassembled WGS sequence"/>
</dbReference>
<gene>
    <name evidence="2" type="ORF">A2855_00315</name>
</gene>
<comment type="caution">
    <text evidence="2">The sequence shown here is derived from an EMBL/GenBank/DDBJ whole genome shotgun (WGS) entry which is preliminary data.</text>
</comment>
<dbReference type="AlphaFoldDB" id="A0A1G2C8I6"/>
<dbReference type="Gene3D" id="3.40.1400.10">
    <property type="entry name" value="Sugar-phosphate isomerase, RpiB/LacA/LacB"/>
    <property type="match status" value="1"/>
</dbReference>
<dbReference type="PANTHER" id="PTHR30345:SF0">
    <property type="entry name" value="DNA DAMAGE-REPAIR_TOLERATION PROTEIN DRT102"/>
    <property type="match status" value="1"/>
</dbReference>
<reference evidence="2 3" key="1">
    <citation type="journal article" date="2016" name="Nat. Commun.">
        <title>Thousands of microbial genomes shed light on interconnected biogeochemical processes in an aquifer system.</title>
        <authorList>
            <person name="Anantharaman K."/>
            <person name="Brown C.T."/>
            <person name="Hug L.A."/>
            <person name="Sharon I."/>
            <person name="Castelle C.J."/>
            <person name="Probst A.J."/>
            <person name="Thomas B.C."/>
            <person name="Singh A."/>
            <person name="Wilkins M.J."/>
            <person name="Karaoz U."/>
            <person name="Brodie E.L."/>
            <person name="Williams K.H."/>
            <person name="Hubbard S.S."/>
            <person name="Banfield J.F."/>
        </authorList>
    </citation>
    <scope>NUCLEOTIDE SEQUENCE [LARGE SCALE GENOMIC DNA]</scope>
</reference>
<evidence type="ECO:0000256" key="1">
    <source>
        <dbReference type="ARBA" id="ARBA00008754"/>
    </source>
</evidence>
<dbReference type="PIRSF" id="PIRSF005384">
    <property type="entry name" value="RpiB_LacA_B"/>
    <property type="match status" value="1"/>
</dbReference>
<dbReference type="STRING" id="1798647.A2855_00315"/>
<dbReference type="InterPro" id="IPR003500">
    <property type="entry name" value="RpiB_LacA_LacB"/>
</dbReference>
<sequence>MIVYFGADHGGFELKERLKTFVKDLGYELVDMGNAVLDQSDDYPDFAAAVAAKVAAEGDMAKGILVCRSGAGVDITANKFDGVRSVLGVNPDQVYDARHDDDVNVLSLEAGFVTEADAEKMVRIFMQTPFGGEERYKRRLDKIRDIEKTN</sequence>
<dbReference type="NCBIfam" id="NF004051">
    <property type="entry name" value="PRK05571.1"/>
    <property type="match status" value="1"/>
</dbReference>
<dbReference type="InterPro" id="IPR036569">
    <property type="entry name" value="RpiB_LacA_LacB_sf"/>
</dbReference>
<dbReference type="NCBIfam" id="TIGR00689">
    <property type="entry name" value="rpiB_lacA_lacB"/>
    <property type="match status" value="1"/>
</dbReference>
<dbReference type="GO" id="GO:0016861">
    <property type="term" value="F:intramolecular oxidoreductase activity, interconverting aldoses and ketoses"/>
    <property type="evidence" value="ECO:0007669"/>
    <property type="project" value="UniProtKB-ARBA"/>
</dbReference>
<comment type="similarity">
    <text evidence="1">Belongs to the LacAB/RpiB family.</text>
</comment>
<protein>
    <recommendedName>
        <fullName evidence="4">Ribose-5-phosphate isomerase</fullName>
    </recommendedName>
</protein>
<dbReference type="SUPFAM" id="SSF89623">
    <property type="entry name" value="Ribose/Galactose isomerase RpiB/AlsB"/>
    <property type="match status" value="1"/>
</dbReference>
<evidence type="ECO:0000313" key="3">
    <source>
        <dbReference type="Proteomes" id="UP000179059"/>
    </source>
</evidence>
<dbReference type="Pfam" id="PF02502">
    <property type="entry name" value="LacAB_rpiB"/>
    <property type="match status" value="1"/>
</dbReference>
<dbReference type="GO" id="GO:0005975">
    <property type="term" value="P:carbohydrate metabolic process"/>
    <property type="evidence" value="ECO:0007669"/>
    <property type="project" value="InterPro"/>
</dbReference>
<organism evidence="2 3">
    <name type="scientific">Candidatus Liptonbacteria bacterium RIFCSPHIGHO2_01_FULL_57_28</name>
    <dbReference type="NCBI Taxonomy" id="1798647"/>
    <lineage>
        <taxon>Bacteria</taxon>
        <taxon>Candidatus Liptoniibacteriota</taxon>
    </lineage>
</organism>
<accession>A0A1G2C8I6</accession>
<name>A0A1G2C8I6_9BACT</name>
<dbReference type="EMBL" id="MHKX01000026">
    <property type="protein sequence ID" value="OGY97708.1"/>
    <property type="molecule type" value="Genomic_DNA"/>
</dbReference>